<name>E6LG38_ENTI1</name>
<dbReference type="InterPro" id="IPR014729">
    <property type="entry name" value="Rossmann-like_a/b/a_fold"/>
</dbReference>
<proteinExistence type="inferred from homology"/>
<dbReference type="Gene3D" id="1.10.240.10">
    <property type="entry name" value="Tyrosyl-Transfer RNA Synthetase"/>
    <property type="match status" value="1"/>
</dbReference>
<evidence type="ECO:0000256" key="3">
    <source>
        <dbReference type="ARBA" id="ARBA00022598"/>
    </source>
</evidence>
<evidence type="ECO:0000256" key="4">
    <source>
        <dbReference type="ARBA" id="ARBA00022741"/>
    </source>
</evidence>
<dbReference type="Pfam" id="PF00579">
    <property type="entry name" value="tRNA-synt_1b"/>
    <property type="match status" value="1"/>
</dbReference>
<dbReference type="PANTHER" id="PTHR43766:SF1">
    <property type="entry name" value="TRYPTOPHAN--TRNA LIGASE, MITOCHONDRIAL"/>
    <property type="match status" value="1"/>
</dbReference>
<dbReference type="InterPro" id="IPR001412">
    <property type="entry name" value="aa-tRNA-synth_I_CS"/>
</dbReference>
<accession>E6LG38</accession>
<keyword evidence="5 10" id="KW-0067">ATP-binding</keyword>
<evidence type="ECO:0000256" key="5">
    <source>
        <dbReference type="ARBA" id="ARBA00022840"/>
    </source>
</evidence>
<evidence type="ECO:0000256" key="1">
    <source>
        <dbReference type="ARBA" id="ARBA00005594"/>
    </source>
</evidence>
<evidence type="ECO:0000256" key="7">
    <source>
        <dbReference type="ARBA" id="ARBA00023146"/>
    </source>
</evidence>
<sequence length="338" mass="37568">MNNLNTILTGDRPTGQLHLGHYVGSLKTRVAMQEDVENKLFIMVADVQALTDNAKNPEKVAKNVLQVALDYLAVGLDPKKSTLFVQSQIPELAELTMYYANLVSVNRLKRNPTVKAEIEQKQFGEGVPTGFFIYPISQAADITAFKANLVPVGEDQKPMLEQTQEIVHSFNTTYREVLVNPKAVLPPKGMGRLPGIDGNGKMSKSLGNGIYLADSADTLKKKVMSMYTDPNHIHVEDPGNVEGNMVFTYLDVFGEDKAYIEELKNHYRQGGLGDVKIKRYLIDVLEATFGPIRARREELAKDPEYVMSVLQQGSEKAREVSAQTLSEVKQAMGIQYFA</sequence>
<comment type="caution">
    <text evidence="11">The sequence shown here is derived from an EMBL/GenBank/DDBJ whole genome shotgun (WGS) entry which is preliminary data.</text>
</comment>
<dbReference type="AlphaFoldDB" id="E6LG38"/>
<dbReference type="Proteomes" id="UP000010296">
    <property type="component" value="Unassembled WGS sequence"/>
</dbReference>
<comment type="catalytic activity">
    <reaction evidence="8">
        <text>tRNA(Trp) + L-tryptophan + ATP = L-tryptophyl-tRNA(Trp) + AMP + diphosphate + H(+)</text>
        <dbReference type="Rhea" id="RHEA:24080"/>
        <dbReference type="Rhea" id="RHEA-COMP:9671"/>
        <dbReference type="Rhea" id="RHEA-COMP:9705"/>
        <dbReference type="ChEBI" id="CHEBI:15378"/>
        <dbReference type="ChEBI" id="CHEBI:30616"/>
        <dbReference type="ChEBI" id="CHEBI:33019"/>
        <dbReference type="ChEBI" id="CHEBI:57912"/>
        <dbReference type="ChEBI" id="CHEBI:78442"/>
        <dbReference type="ChEBI" id="CHEBI:78535"/>
        <dbReference type="ChEBI" id="CHEBI:456215"/>
        <dbReference type="EC" id="6.1.1.2"/>
    </reaction>
</comment>
<protein>
    <recommendedName>
        <fullName evidence="2 9">Tryptophan--tRNA ligase</fullName>
        <ecNumber evidence="2 9">6.1.1.2</ecNumber>
    </recommendedName>
</protein>
<reference evidence="11 12" key="1">
    <citation type="submission" date="2010-12" db="EMBL/GenBank/DDBJ databases">
        <authorList>
            <person name="Muzny D."/>
            <person name="Qin X."/>
            <person name="Deng J."/>
            <person name="Jiang H."/>
            <person name="Liu Y."/>
            <person name="Qu J."/>
            <person name="Song X.-Z."/>
            <person name="Zhang L."/>
            <person name="Thornton R."/>
            <person name="Coyle M."/>
            <person name="Francisco L."/>
            <person name="Jackson L."/>
            <person name="Javaid M."/>
            <person name="Korchina V."/>
            <person name="Kovar C."/>
            <person name="Mata R."/>
            <person name="Mathew T."/>
            <person name="Ngo R."/>
            <person name="Nguyen L."/>
            <person name="Nguyen N."/>
            <person name="Okwuonu G."/>
            <person name="Ongeri F."/>
            <person name="Pham C."/>
            <person name="Simmons D."/>
            <person name="Wilczek-Boney K."/>
            <person name="Hale W."/>
            <person name="Jakkamsetti A."/>
            <person name="Pham P."/>
            <person name="Ruth R."/>
            <person name="San Lucas F."/>
            <person name="Warren J."/>
            <person name="Zhang J."/>
            <person name="Zhao Z."/>
            <person name="Zhou C."/>
            <person name="Zhu D."/>
            <person name="Lee S."/>
            <person name="Bess C."/>
            <person name="Blankenburg K."/>
            <person name="Forbes L."/>
            <person name="Fu Q."/>
            <person name="Gubbala S."/>
            <person name="Hirani K."/>
            <person name="Jayaseelan J.C."/>
            <person name="Lara F."/>
            <person name="Munidasa M."/>
            <person name="Palculict T."/>
            <person name="Patil S."/>
            <person name="Pu L.-L."/>
            <person name="Saada N."/>
            <person name="Tang L."/>
            <person name="Weissenberger G."/>
            <person name="Zhu Y."/>
            <person name="Hemphill L."/>
            <person name="Shang Y."/>
            <person name="Youmans B."/>
            <person name="Ayvaz T."/>
            <person name="Ross M."/>
            <person name="Santibanez J."/>
            <person name="Aqrawi P."/>
            <person name="Gross S."/>
            <person name="Joshi V."/>
            <person name="Fowler G."/>
            <person name="Nazareth L."/>
            <person name="Reid J."/>
            <person name="Worley K."/>
            <person name="Petrosino J."/>
            <person name="Highlander S."/>
            <person name="Gibbs R."/>
        </authorList>
    </citation>
    <scope>NUCLEOTIDE SEQUENCE [LARGE SCALE GENOMIC DNA]</scope>
    <source>
        <strain evidence="12">DSM 15952 / CCUG 50447 / LMG 22039 / TP 1.5</strain>
    </source>
</reference>
<organism evidence="11 12">
    <name type="scientific">Enterococcus italicus (strain DSM 15952 / CCUG 50447 / LMG 22039 / TP 1.5)</name>
    <dbReference type="NCBI Taxonomy" id="888064"/>
    <lineage>
        <taxon>Bacteria</taxon>
        <taxon>Bacillati</taxon>
        <taxon>Bacillota</taxon>
        <taxon>Bacilli</taxon>
        <taxon>Lactobacillales</taxon>
        <taxon>Enterococcaceae</taxon>
        <taxon>Enterococcus</taxon>
    </lineage>
</organism>
<evidence type="ECO:0000256" key="6">
    <source>
        <dbReference type="ARBA" id="ARBA00022917"/>
    </source>
</evidence>
<dbReference type="EC" id="6.1.1.2" evidence="2 9"/>
<keyword evidence="7 10" id="KW-0030">Aminoacyl-tRNA synthetase</keyword>
<keyword evidence="6 10" id="KW-0648">Protein biosynthesis</keyword>
<dbReference type="PRINTS" id="PR01039">
    <property type="entry name" value="TRNASYNTHTRP"/>
</dbReference>
<evidence type="ECO:0000313" key="12">
    <source>
        <dbReference type="Proteomes" id="UP000010296"/>
    </source>
</evidence>
<dbReference type="InterPro" id="IPR050203">
    <property type="entry name" value="Trp-tRNA_synthetase"/>
</dbReference>
<comment type="similarity">
    <text evidence="1 10">Belongs to the class-I aminoacyl-tRNA synthetase family.</text>
</comment>
<dbReference type="GO" id="GO:0005829">
    <property type="term" value="C:cytosol"/>
    <property type="evidence" value="ECO:0007669"/>
    <property type="project" value="TreeGrafter"/>
</dbReference>
<keyword evidence="4 10" id="KW-0547">Nucleotide-binding</keyword>
<keyword evidence="12" id="KW-1185">Reference proteome</keyword>
<evidence type="ECO:0000256" key="10">
    <source>
        <dbReference type="RuleBase" id="RU363036"/>
    </source>
</evidence>
<dbReference type="PROSITE" id="PS00178">
    <property type="entry name" value="AA_TRNA_LIGASE_I"/>
    <property type="match status" value="1"/>
</dbReference>
<dbReference type="HOGENOM" id="CLU_029244_0_1_9"/>
<dbReference type="GO" id="GO:0006436">
    <property type="term" value="P:tryptophanyl-tRNA aminoacylation"/>
    <property type="evidence" value="ECO:0007669"/>
    <property type="project" value="UniProtKB-UniRule"/>
</dbReference>
<evidence type="ECO:0000256" key="9">
    <source>
        <dbReference type="NCBIfam" id="TIGR00233"/>
    </source>
</evidence>
<dbReference type="InterPro" id="IPR002305">
    <property type="entry name" value="aa-tRNA-synth_Ic"/>
</dbReference>
<evidence type="ECO:0000256" key="2">
    <source>
        <dbReference type="ARBA" id="ARBA00013161"/>
    </source>
</evidence>
<dbReference type="FunFam" id="3.40.50.620:FF:000094">
    <property type="entry name" value="Tryptophan--tRNA ligase"/>
    <property type="match status" value="1"/>
</dbReference>
<dbReference type="Gene3D" id="3.40.50.620">
    <property type="entry name" value="HUPs"/>
    <property type="match status" value="1"/>
</dbReference>
<dbReference type="STRING" id="888064.HMPREF9088_1328"/>
<dbReference type="GO" id="GO:0005524">
    <property type="term" value="F:ATP binding"/>
    <property type="evidence" value="ECO:0007669"/>
    <property type="project" value="UniProtKB-KW"/>
</dbReference>
<dbReference type="SUPFAM" id="SSF52374">
    <property type="entry name" value="Nucleotidylyl transferase"/>
    <property type="match status" value="1"/>
</dbReference>
<dbReference type="PANTHER" id="PTHR43766">
    <property type="entry name" value="TRYPTOPHAN--TRNA LIGASE, MITOCHONDRIAL"/>
    <property type="match status" value="1"/>
</dbReference>
<gene>
    <name evidence="11" type="primary">trpS</name>
    <name evidence="11" type="ORF">HMPREF9088_1328</name>
</gene>
<evidence type="ECO:0000313" key="11">
    <source>
        <dbReference type="EMBL" id="EFU73825.1"/>
    </source>
</evidence>
<keyword evidence="3 10" id="KW-0436">Ligase</keyword>
<dbReference type="eggNOG" id="COG0180">
    <property type="taxonomic scope" value="Bacteria"/>
</dbReference>
<dbReference type="InterPro" id="IPR002306">
    <property type="entry name" value="Trp-tRNA-ligase"/>
</dbReference>
<dbReference type="GO" id="GO:0004830">
    <property type="term" value="F:tryptophan-tRNA ligase activity"/>
    <property type="evidence" value="ECO:0007669"/>
    <property type="project" value="UniProtKB-UniRule"/>
</dbReference>
<dbReference type="EMBL" id="AEPV01000047">
    <property type="protein sequence ID" value="EFU73825.1"/>
    <property type="molecule type" value="Genomic_DNA"/>
</dbReference>
<dbReference type="FunFam" id="1.10.240.10:FF:000005">
    <property type="entry name" value="Tryptophan--tRNA ligase"/>
    <property type="match status" value="1"/>
</dbReference>
<dbReference type="CDD" id="cd00806">
    <property type="entry name" value="TrpRS_core"/>
    <property type="match status" value="1"/>
</dbReference>
<dbReference type="NCBIfam" id="TIGR00233">
    <property type="entry name" value="trpS"/>
    <property type="match status" value="1"/>
</dbReference>
<evidence type="ECO:0000256" key="8">
    <source>
        <dbReference type="ARBA" id="ARBA00049929"/>
    </source>
</evidence>